<protein>
    <recommendedName>
        <fullName evidence="3">Exosporium protein C</fullName>
    </recommendedName>
</protein>
<accession>A0A090YTV5</accession>
<proteinExistence type="predicted"/>
<comment type="caution">
    <text evidence="1">The sequence shown here is derived from an EMBL/GenBank/DDBJ whole genome shotgun (WGS) entry which is preliminary data.</text>
</comment>
<sequence length="81" mass="9078">MTHIIDYQATQPINKTGGTTFAIPASPNRAILATIKLRISRRDSRDNRVELIGTVGVKGITDIAQFFLEFFVITQKFSTHK</sequence>
<organism evidence="1 2">
    <name type="scientific">Bacillus clarus</name>
    <dbReference type="NCBI Taxonomy" id="2338372"/>
    <lineage>
        <taxon>Bacteria</taxon>
        <taxon>Bacillati</taxon>
        <taxon>Bacillota</taxon>
        <taxon>Bacilli</taxon>
        <taxon>Bacillales</taxon>
        <taxon>Bacillaceae</taxon>
        <taxon>Bacillus</taxon>
        <taxon>Bacillus cereus group</taxon>
    </lineage>
</organism>
<evidence type="ECO:0000313" key="1">
    <source>
        <dbReference type="EMBL" id="KFN01398.1"/>
    </source>
</evidence>
<gene>
    <name evidence="1" type="ORF">DJ93_5295</name>
</gene>
<name>A0A090YTV5_9BACI</name>
<dbReference type="Proteomes" id="UP000029389">
    <property type="component" value="Unassembled WGS sequence"/>
</dbReference>
<dbReference type="STRING" id="1405.B7492_15435"/>
<reference evidence="1 2" key="1">
    <citation type="submission" date="2014-04" db="EMBL/GenBank/DDBJ databases">
        <authorList>
            <person name="Bishop-Lilly K.A."/>
            <person name="Broomall S.M."/>
            <person name="Chain P.S."/>
            <person name="Chertkov O."/>
            <person name="Coyne S.R."/>
            <person name="Daligault H.E."/>
            <person name="Davenport K.W."/>
            <person name="Erkkila T."/>
            <person name="Frey K.G."/>
            <person name="Gibbons H.S."/>
            <person name="Gu W."/>
            <person name="Jaissle J."/>
            <person name="Johnson S.L."/>
            <person name="Koroleva G.I."/>
            <person name="Ladner J.T."/>
            <person name="Lo C.-C."/>
            <person name="Minogue T.D."/>
            <person name="Munk C."/>
            <person name="Palacios G.F."/>
            <person name="Redden C.L."/>
            <person name="Rosenzweig C.N."/>
            <person name="Scholz M.B."/>
            <person name="Teshima H."/>
            <person name="Xu Y."/>
        </authorList>
    </citation>
    <scope>NUCLEOTIDE SEQUENCE [LARGE SCALE GENOMIC DNA]</scope>
    <source>
        <strain evidence="1 2">BHP</strain>
    </source>
</reference>
<evidence type="ECO:0000313" key="2">
    <source>
        <dbReference type="Proteomes" id="UP000029389"/>
    </source>
</evidence>
<dbReference type="EMBL" id="JMQC01000008">
    <property type="protein sequence ID" value="KFN01398.1"/>
    <property type="molecule type" value="Genomic_DNA"/>
</dbReference>
<dbReference type="AlphaFoldDB" id="A0A090YTV5"/>
<evidence type="ECO:0008006" key="3">
    <source>
        <dbReference type="Google" id="ProtNLM"/>
    </source>
</evidence>